<dbReference type="GO" id="GO:0006633">
    <property type="term" value="P:fatty acid biosynthetic process"/>
    <property type="evidence" value="ECO:0007669"/>
    <property type="project" value="TreeGrafter"/>
</dbReference>
<name>A0A1M6D405_9FLAO</name>
<dbReference type="AlphaFoldDB" id="A0A1M6D405"/>
<keyword evidence="1" id="KW-0808">Transferase</keyword>
<dbReference type="OrthoDB" id="1404523at2"/>
<dbReference type="InterPro" id="IPR016039">
    <property type="entry name" value="Thiolase-like"/>
</dbReference>
<dbReference type="InterPro" id="IPR014030">
    <property type="entry name" value="Ketoacyl_synth_N"/>
</dbReference>
<reference evidence="4" key="1">
    <citation type="submission" date="2016-11" db="EMBL/GenBank/DDBJ databases">
        <authorList>
            <person name="Varghese N."/>
            <person name="Submissions S."/>
        </authorList>
    </citation>
    <scope>NUCLEOTIDE SEQUENCE [LARGE SCALE GENOMIC DNA]</scope>
    <source>
        <strain evidence="4">DSM 18829</strain>
    </source>
</reference>
<gene>
    <name evidence="3" type="ORF">SAMN05444363_1230</name>
</gene>
<dbReference type="Proteomes" id="UP000184488">
    <property type="component" value="Unassembled WGS sequence"/>
</dbReference>
<dbReference type="SUPFAM" id="SSF53901">
    <property type="entry name" value="Thiolase-like"/>
    <property type="match status" value="2"/>
</dbReference>
<organism evidence="3 4">
    <name type="scientific">Flavobacterium terrae</name>
    <dbReference type="NCBI Taxonomy" id="415425"/>
    <lineage>
        <taxon>Bacteria</taxon>
        <taxon>Pseudomonadati</taxon>
        <taxon>Bacteroidota</taxon>
        <taxon>Flavobacteriia</taxon>
        <taxon>Flavobacteriales</taxon>
        <taxon>Flavobacteriaceae</taxon>
        <taxon>Flavobacterium</taxon>
    </lineage>
</organism>
<evidence type="ECO:0000313" key="3">
    <source>
        <dbReference type="EMBL" id="SHI67718.1"/>
    </source>
</evidence>
<feature type="domain" description="Beta-ketoacyl synthase-like N-terminal" evidence="2">
    <location>
        <begin position="45"/>
        <end position="211"/>
    </location>
</feature>
<dbReference type="PANTHER" id="PTHR11712">
    <property type="entry name" value="POLYKETIDE SYNTHASE-RELATED"/>
    <property type="match status" value="1"/>
</dbReference>
<dbReference type="Pfam" id="PF00109">
    <property type="entry name" value="ketoacyl-synt"/>
    <property type="match status" value="1"/>
</dbReference>
<evidence type="ECO:0000313" key="4">
    <source>
        <dbReference type="Proteomes" id="UP000184488"/>
    </source>
</evidence>
<keyword evidence="4" id="KW-1185">Reference proteome</keyword>
<dbReference type="PANTHER" id="PTHR11712:SF336">
    <property type="entry name" value="3-OXOACYL-[ACYL-CARRIER-PROTEIN] SYNTHASE, MITOCHONDRIAL"/>
    <property type="match status" value="1"/>
</dbReference>
<evidence type="ECO:0000259" key="2">
    <source>
        <dbReference type="Pfam" id="PF00109"/>
    </source>
</evidence>
<dbReference type="RefSeq" id="WP_073309568.1">
    <property type="nucleotide sequence ID" value="NZ_FQZI01000002.1"/>
</dbReference>
<proteinExistence type="predicted"/>
<dbReference type="GO" id="GO:0004315">
    <property type="term" value="F:3-oxoacyl-[acyl-carrier-protein] synthase activity"/>
    <property type="evidence" value="ECO:0007669"/>
    <property type="project" value="TreeGrafter"/>
</dbReference>
<protein>
    <submittedName>
        <fullName evidence="3">3-oxoacyl-(Acyl-carrier-protein) synthase</fullName>
    </submittedName>
</protein>
<dbReference type="EMBL" id="FQZI01000002">
    <property type="protein sequence ID" value="SHI67718.1"/>
    <property type="molecule type" value="Genomic_DNA"/>
</dbReference>
<dbReference type="Gene3D" id="3.40.47.10">
    <property type="match status" value="1"/>
</dbReference>
<evidence type="ECO:0000256" key="1">
    <source>
        <dbReference type="ARBA" id="ARBA00022679"/>
    </source>
</evidence>
<sequence length="355" mass="39011">MKGCYINGMGIVSVQKTFDSEFLSEVIVNETENVLYAQQPSYKEMIPPAMIRRMAKGVKMGIYASTKALEEAGIEIPGAIITGTGMGCVEDSEKFLKAILDNDEQFLTPTSFIQSTHNTVGAQIALGLQCKNYNFTYVNGAVSMETALIDAKMQLDNDELTNVLVGGIDETSSHTLELFKLTQIIKKEEDKPYSVLNSNSKGVVFGEGANFFALANTPNDTTYAKIEDVAIYSALQPEQVANFVTEFLKANNLAISEIDAVVFGNNGDVTHDGYYNVSSTIFNETPQVFYKHLSGEYNTASGFGLWLAANIMKQQQIPAIVKMNGLQKDSYKTILLYNQYLGKDHSLILLKNAKA</sequence>
<dbReference type="InterPro" id="IPR000794">
    <property type="entry name" value="Beta-ketoacyl_synthase"/>
</dbReference>
<dbReference type="STRING" id="415425.SAMN05444363_1230"/>
<accession>A0A1M6D405</accession>